<feature type="region of interest" description="Disordered" evidence="6">
    <location>
        <begin position="268"/>
        <end position="293"/>
    </location>
</feature>
<dbReference type="VEuPathDB" id="FungiDB:P175DRAFT_0503010"/>
<keyword evidence="5" id="KW-0539">Nucleus</keyword>
<feature type="compositionally biased region" description="Low complexity" evidence="6">
    <location>
        <begin position="156"/>
        <end position="165"/>
    </location>
</feature>
<proteinExistence type="predicted"/>
<protein>
    <recommendedName>
        <fullName evidence="9">J domain-containing protein</fullName>
    </recommendedName>
</protein>
<accession>A0A0F8UCN2</accession>
<sequence>MCGAPKAGSGLGGQKGMDTKNYHLNLYTPYISNDRSPAQWTQYRKKRPPPSRSPPPSQPTTTTSPSKGKGNTHASTNTQPQTGTGNGNGNGHEYAQASGKGKFRFKSSSRHRSRHFPDTDKNHAHSRSRSQNDARKRHKHTHRERDRDRDRDNPEQPTTTTTNNQPHRKRAHQPSSPGPPPLSPDTAFRESLFDALGDDEGAAFWESVYGQPIHTYAPPPPASSSSSSAFPRGGEGSERDAGLEQMTEEEYACYVRSQMWKRTREGMLAEQERVRTERAQQKRKRQSEDEERVRFERAMEESLARGRERRRAKAWRAVWGEYLGSWERVDSAAAAAATAAAAEKSHGGGSGKSRLGGMLFWPVESGRRRDVSGENVEEFMRCAPASSAGEADADLLATLKMERVRWHPDKIQHRYGTLGVDASVMRSVTEVFQIIDRLWNERKK</sequence>
<evidence type="ECO:0000256" key="3">
    <source>
        <dbReference type="ARBA" id="ARBA00022737"/>
    </source>
</evidence>
<feature type="region of interest" description="Disordered" evidence="6">
    <location>
        <begin position="30"/>
        <end position="195"/>
    </location>
</feature>
<feature type="compositionally biased region" description="Basic residues" evidence="6">
    <location>
        <begin position="101"/>
        <end position="114"/>
    </location>
</feature>
<dbReference type="Proteomes" id="UP000034947">
    <property type="component" value="Unassembled WGS sequence"/>
</dbReference>
<keyword evidence="4" id="KW-0040">ANK repeat</keyword>
<comment type="caution">
    <text evidence="7">The sequence shown here is derived from an EMBL/GenBank/DDBJ whole genome shotgun (WGS) entry which is preliminary data.</text>
</comment>
<feature type="compositionally biased region" description="Polar residues" evidence="6">
    <location>
        <begin position="30"/>
        <end position="42"/>
    </location>
</feature>
<dbReference type="PANTHER" id="PTHR15263">
    <property type="entry name" value="I-KAPPA-B-LIKE PROTEIN IKBL"/>
    <property type="match status" value="1"/>
</dbReference>
<keyword evidence="8" id="KW-1185">Reference proteome</keyword>
<evidence type="ECO:0008006" key="9">
    <source>
        <dbReference type="Google" id="ProtNLM"/>
    </source>
</evidence>
<evidence type="ECO:0000313" key="7">
    <source>
        <dbReference type="EMBL" id="KKK17333.1"/>
    </source>
</evidence>
<evidence type="ECO:0000256" key="2">
    <source>
        <dbReference type="ARBA" id="ARBA00022553"/>
    </source>
</evidence>
<evidence type="ECO:0000256" key="4">
    <source>
        <dbReference type="ARBA" id="ARBA00023043"/>
    </source>
</evidence>
<feature type="compositionally biased region" description="Basic and acidic residues" evidence="6">
    <location>
        <begin position="143"/>
        <end position="154"/>
    </location>
</feature>
<organism evidence="7 8">
    <name type="scientific">Aspergillus ochraceoroseus</name>
    <dbReference type="NCBI Taxonomy" id="138278"/>
    <lineage>
        <taxon>Eukaryota</taxon>
        <taxon>Fungi</taxon>
        <taxon>Dikarya</taxon>
        <taxon>Ascomycota</taxon>
        <taxon>Pezizomycotina</taxon>
        <taxon>Eurotiomycetes</taxon>
        <taxon>Eurotiomycetidae</taxon>
        <taxon>Eurotiales</taxon>
        <taxon>Aspergillaceae</taxon>
        <taxon>Aspergillus</taxon>
        <taxon>Aspergillus subgen. Nidulantes</taxon>
    </lineage>
</organism>
<dbReference type="InterPro" id="IPR038753">
    <property type="entry name" value="NFKBIL1"/>
</dbReference>
<evidence type="ECO:0000256" key="5">
    <source>
        <dbReference type="ARBA" id="ARBA00023242"/>
    </source>
</evidence>
<evidence type="ECO:0000256" key="6">
    <source>
        <dbReference type="SAM" id="MobiDB-lite"/>
    </source>
</evidence>
<feature type="region of interest" description="Disordered" evidence="6">
    <location>
        <begin position="1"/>
        <end position="20"/>
    </location>
</feature>
<dbReference type="GO" id="GO:0043124">
    <property type="term" value="P:negative regulation of canonical NF-kappaB signal transduction"/>
    <property type="evidence" value="ECO:0007669"/>
    <property type="project" value="InterPro"/>
</dbReference>
<dbReference type="AlphaFoldDB" id="A0A0F8UCN2"/>
<dbReference type="EMBL" id="JYKN01002191">
    <property type="protein sequence ID" value="KKK17333.1"/>
    <property type="molecule type" value="Genomic_DNA"/>
</dbReference>
<dbReference type="PANTHER" id="PTHR15263:SF1">
    <property type="entry name" value="NF-KAPPA-B INHIBITOR-LIKE PROTEIN 1"/>
    <property type="match status" value="1"/>
</dbReference>
<reference evidence="7 8" key="1">
    <citation type="submission" date="2015-02" db="EMBL/GenBank/DDBJ databases">
        <title>Draft Genome Sequences of Two Closely-Related Aflatoxigenic Aspergillus Species Obtained from the Cote d'Ivoire.</title>
        <authorList>
            <person name="Moore G.G."/>
            <person name="Beltz S.B."/>
            <person name="Mack B.M."/>
        </authorList>
    </citation>
    <scope>NUCLEOTIDE SEQUENCE [LARGE SCALE GENOMIC DNA]</scope>
    <source>
        <strain evidence="7 8">SRRC1432</strain>
    </source>
</reference>
<evidence type="ECO:0000313" key="8">
    <source>
        <dbReference type="Proteomes" id="UP000034947"/>
    </source>
</evidence>
<keyword evidence="2" id="KW-0597">Phosphoprotein</keyword>
<gene>
    <name evidence="7" type="ORF">AOCH_007621</name>
</gene>
<feature type="region of interest" description="Disordered" evidence="6">
    <location>
        <begin position="215"/>
        <end position="245"/>
    </location>
</feature>
<dbReference type="OrthoDB" id="412109at2759"/>
<comment type="subcellular location">
    <subcellularLocation>
        <location evidence="1">Nucleus</location>
    </subcellularLocation>
</comment>
<feature type="compositionally biased region" description="Basic and acidic residues" evidence="6">
    <location>
        <begin position="268"/>
        <end position="280"/>
    </location>
</feature>
<name>A0A0F8UCN2_9EURO</name>
<evidence type="ECO:0000256" key="1">
    <source>
        <dbReference type="ARBA" id="ARBA00004123"/>
    </source>
</evidence>
<dbReference type="GO" id="GO:0005634">
    <property type="term" value="C:nucleus"/>
    <property type="evidence" value="ECO:0007669"/>
    <property type="project" value="UniProtKB-SubCell"/>
</dbReference>
<keyword evidence="3" id="KW-0677">Repeat</keyword>